<dbReference type="PhylomeDB" id="Q97AH2"/>
<dbReference type="Gene3D" id="3.40.50.720">
    <property type="entry name" value="NAD(P)-binding Rossmann-like Domain"/>
    <property type="match status" value="1"/>
</dbReference>
<gene>
    <name evidence="1" type="ORF">TVG0859714</name>
</gene>
<dbReference type="STRING" id="273116.gene:9381630"/>
<dbReference type="SUPFAM" id="SSF51735">
    <property type="entry name" value="NAD(P)-binding Rossmann-fold domains"/>
    <property type="match status" value="1"/>
</dbReference>
<dbReference type="NCBIfam" id="NF005011">
    <property type="entry name" value="PRK06407.1"/>
    <property type="match status" value="1"/>
</dbReference>
<dbReference type="InterPro" id="IPR003462">
    <property type="entry name" value="ODC_Mu_crystall"/>
</dbReference>
<dbReference type="InterPro" id="IPR036291">
    <property type="entry name" value="NAD(P)-bd_dom_sf"/>
</dbReference>
<dbReference type="KEGG" id="tvo:TVG0859714"/>
<accession>Q97AH2</accession>
<reference evidence="1 2" key="1">
    <citation type="journal article" date="1999" name="Proc. Jpn. Acad.">
        <title>Determination of the complete genomic DNA sequence of Thermoplasma volvanium GSS1.</title>
        <authorList>
            <person name="Kawashima T."/>
            <person name="Yamamoto Y."/>
            <person name="Aramaki H."/>
            <person name="Nunoshiba T."/>
            <person name="Kawamoto T."/>
            <person name="Watanabe K."/>
            <person name="Yamazaki M."/>
            <person name="Kanehori K."/>
            <person name="Amano N."/>
            <person name="Ohya Y."/>
            <person name="Makino K."/>
            <person name="Suzuki M."/>
        </authorList>
    </citation>
    <scope>NUCLEOTIDE SEQUENCE [LARGE SCALE GENOMIC DNA]</scope>
    <source>
        <strain evidence="2">ATCC 51530 / DSM 4299 / JCM 9571 / NBRC 15438 / GSS1</strain>
    </source>
</reference>
<dbReference type="Gene3D" id="3.30.1780.10">
    <property type="entry name" value="ornithine cyclodeaminase, domain 1"/>
    <property type="match status" value="1"/>
</dbReference>
<dbReference type="GeneID" id="1441930"/>
<dbReference type="PANTHER" id="PTHR13812:SF19">
    <property type="entry name" value="KETIMINE REDUCTASE MU-CRYSTALLIN"/>
    <property type="match status" value="1"/>
</dbReference>
<dbReference type="Proteomes" id="UP000001017">
    <property type="component" value="Chromosome"/>
</dbReference>
<evidence type="ECO:0000313" key="2">
    <source>
        <dbReference type="Proteomes" id="UP000001017"/>
    </source>
</evidence>
<dbReference type="PIRSF" id="PIRSF001439">
    <property type="entry name" value="CryM"/>
    <property type="match status" value="1"/>
</dbReference>
<dbReference type="eggNOG" id="arCOG01035">
    <property type="taxonomic scope" value="Archaea"/>
</dbReference>
<evidence type="ECO:0000313" key="1">
    <source>
        <dbReference type="EMBL" id="BAB59980.1"/>
    </source>
</evidence>
<proteinExistence type="predicted"/>
<reference evidence="1 2" key="2">
    <citation type="journal article" date="2000" name="Proc. Natl. Acad. Sci. U.S.A.">
        <title>Archaeal adaptation to higher temperatures revealed by genomic sequence of Thermoplasma volcanium.</title>
        <authorList>
            <person name="Kawashima T."/>
            <person name="Amano N."/>
            <person name="Koike H."/>
            <person name="Makino S."/>
            <person name="Higuchi S."/>
            <person name="Kawashima-Ohya Y."/>
            <person name="Watanabe K."/>
            <person name="Yamazaki M."/>
            <person name="Kanehori K."/>
            <person name="Kawamoto T."/>
            <person name="Nunoshiba T."/>
            <person name="Yamamoto Y."/>
            <person name="Aramaki H."/>
            <person name="Makino K."/>
            <person name="Suzuki M."/>
        </authorList>
    </citation>
    <scope>NUCLEOTIDE SEQUENCE [LARGE SCALE GENOMIC DNA]</scope>
    <source>
        <strain evidence="2">ATCC 51530 / DSM 4299 / JCM 9571 / NBRC 15438 / GSS1</strain>
    </source>
</reference>
<keyword evidence="2" id="KW-1185">Reference proteome</keyword>
<protein>
    <submittedName>
        <fullName evidence="1">Ornithine cyclodeaminase</fullName>
    </submittedName>
</protein>
<organism evidence="1 2">
    <name type="scientific">Thermoplasma volcanium (strain ATCC 51530 / DSM 4299 / JCM 9571 / NBRC 15438 / GSS1)</name>
    <dbReference type="NCBI Taxonomy" id="273116"/>
    <lineage>
        <taxon>Archaea</taxon>
        <taxon>Methanobacteriati</taxon>
        <taxon>Thermoplasmatota</taxon>
        <taxon>Thermoplasmata</taxon>
        <taxon>Thermoplasmatales</taxon>
        <taxon>Thermoplasmataceae</taxon>
        <taxon>Thermoplasma</taxon>
    </lineage>
</organism>
<dbReference type="HOGENOM" id="CLU_042088_2_1_2"/>
<dbReference type="DNASU" id="1441930"/>
<dbReference type="OrthoDB" id="21421at2157"/>
<dbReference type="GO" id="GO:0005737">
    <property type="term" value="C:cytoplasm"/>
    <property type="evidence" value="ECO:0007669"/>
    <property type="project" value="TreeGrafter"/>
</dbReference>
<dbReference type="AlphaFoldDB" id="Q97AH2"/>
<dbReference type="Pfam" id="PF02423">
    <property type="entry name" value="OCD_Mu_crystall"/>
    <property type="match status" value="1"/>
</dbReference>
<dbReference type="EMBL" id="BA000011">
    <property type="protein sequence ID" value="BAB59980.1"/>
    <property type="molecule type" value="Genomic_DNA"/>
</dbReference>
<name>Q97AH2_THEVO</name>
<dbReference type="PaxDb" id="273116-14325055"/>
<sequence length="301" mass="33365">MYYVTEDDVDKNFDMKAAINAVREAFEEYGKGRAYSSTRVRTFSQDGVLNTMPAAMEKYHISGLKSYYATRNGAKFVVVLFDTAADELLAIIEANRLGQIRTGAVTAYATSILHKNVEIFAIIGSGFQAETQLEGMLKVANPTEIRVYSRNQEHARNFSERSSKKFGVSIRAVESAEAALIGADTITTITNSNVPIVYRKYLGDEYHINLAGSNYINRREAESAVLSDANIVVTEHLEQSLIESVEISEYVKLGGKPIELKDVAVDPTRYSKFHRTVFKSMGIGLEDIISGYAVLKNMGII</sequence>
<dbReference type="RefSeq" id="WP_010917082.1">
    <property type="nucleotide sequence ID" value="NC_002689.2"/>
</dbReference>
<dbReference type="PANTHER" id="PTHR13812">
    <property type="entry name" value="KETIMINE REDUCTASE MU-CRYSTALLIN"/>
    <property type="match status" value="1"/>
</dbReference>
<dbReference type="InterPro" id="IPR023401">
    <property type="entry name" value="ODC_N"/>
</dbReference>